<comment type="caution">
    <text evidence="3">The sequence shown here is derived from an EMBL/GenBank/DDBJ whole genome shotgun (WGS) entry which is preliminary data.</text>
</comment>
<dbReference type="Proteomes" id="UP000448575">
    <property type="component" value="Unassembled WGS sequence"/>
</dbReference>
<dbReference type="InterPro" id="IPR005545">
    <property type="entry name" value="YCII"/>
</dbReference>
<accession>A0A6N9HHG0</accession>
<protein>
    <recommendedName>
        <fullName evidence="2">YCII-related domain-containing protein</fullName>
    </recommendedName>
</protein>
<organism evidence="3 4">
    <name type="scientific">Pseudoduganella guangdongensis</name>
    <dbReference type="NCBI Taxonomy" id="2692179"/>
    <lineage>
        <taxon>Bacteria</taxon>
        <taxon>Pseudomonadati</taxon>
        <taxon>Pseudomonadota</taxon>
        <taxon>Betaproteobacteria</taxon>
        <taxon>Burkholderiales</taxon>
        <taxon>Oxalobacteraceae</taxon>
        <taxon>Telluria group</taxon>
        <taxon>Pseudoduganella</taxon>
    </lineage>
</organism>
<dbReference type="RefSeq" id="WP_161025983.1">
    <property type="nucleotide sequence ID" value="NZ_WWCJ01000008.1"/>
</dbReference>
<gene>
    <name evidence="3" type="ORF">GTP41_12920</name>
</gene>
<evidence type="ECO:0000259" key="2">
    <source>
        <dbReference type="Pfam" id="PF03795"/>
    </source>
</evidence>
<reference evidence="3 4" key="1">
    <citation type="submission" date="2019-12" db="EMBL/GenBank/DDBJ databases">
        <title>Novel species isolated from a subtropical stream in China.</title>
        <authorList>
            <person name="Lu H."/>
        </authorList>
    </citation>
    <scope>NUCLEOTIDE SEQUENCE [LARGE SCALE GENOMIC DNA]</scope>
    <source>
        <strain evidence="3 4">DS3</strain>
    </source>
</reference>
<keyword evidence="4" id="KW-1185">Reference proteome</keyword>
<dbReference type="InterPro" id="IPR011008">
    <property type="entry name" value="Dimeric_a/b-barrel"/>
</dbReference>
<dbReference type="Pfam" id="PF03795">
    <property type="entry name" value="YCII"/>
    <property type="match status" value="1"/>
</dbReference>
<evidence type="ECO:0000313" key="3">
    <source>
        <dbReference type="EMBL" id="MYN03004.1"/>
    </source>
</evidence>
<sequence>MQYMVIRKSDAGSELDSFPSAELVQAVPGARWLRSSADGGLRMRRRDGQWLYQEGPFDDVSVAGFTFIEAEDGRAARDQAARWPSADAEGSAVLEVREAGCPGGCCGFDTGAAPKHTAWAILLRSDPVFESDMEPPAQVIDMMNRANQAGVKAGIALSGEGLKSTARGARVKFSGGKPFITDGPFTEVKELIAGYWTLDAASRDDVIAWVKAYPYPVPGDMEVELRKVAV</sequence>
<evidence type="ECO:0000313" key="4">
    <source>
        <dbReference type="Proteomes" id="UP000448575"/>
    </source>
</evidence>
<dbReference type="SUPFAM" id="SSF54909">
    <property type="entry name" value="Dimeric alpha+beta barrel"/>
    <property type="match status" value="2"/>
</dbReference>
<dbReference type="Gene3D" id="3.30.70.1060">
    <property type="entry name" value="Dimeric alpha+beta barrel"/>
    <property type="match status" value="2"/>
</dbReference>
<dbReference type="AlphaFoldDB" id="A0A6N9HHG0"/>
<dbReference type="PANTHER" id="PTHR35174:SF4">
    <property type="entry name" value="BLL7163 PROTEIN"/>
    <property type="match status" value="1"/>
</dbReference>
<proteinExistence type="inferred from homology"/>
<feature type="domain" description="YCII-related" evidence="2">
    <location>
        <begin position="120"/>
        <end position="220"/>
    </location>
</feature>
<dbReference type="EMBL" id="WWCJ01000008">
    <property type="protein sequence ID" value="MYN03004.1"/>
    <property type="molecule type" value="Genomic_DNA"/>
</dbReference>
<comment type="similarity">
    <text evidence="1">Belongs to the YciI family.</text>
</comment>
<name>A0A6N9HHG0_9BURK</name>
<evidence type="ECO:0000256" key="1">
    <source>
        <dbReference type="ARBA" id="ARBA00007689"/>
    </source>
</evidence>
<dbReference type="PANTHER" id="PTHR35174">
    <property type="entry name" value="BLL7171 PROTEIN-RELATED"/>
    <property type="match status" value="1"/>
</dbReference>